<dbReference type="PANTHER" id="PTHR48097">
    <property type="entry name" value="L-THREONINE ALDOLASE-RELATED"/>
    <property type="match status" value="1"/>
</dbReference>
<keyword evidence="6" id="KW-1185">Reference proteome</keyword>
<dbReference type="Gene3D" id="3.40.640.10">
    <property type="entry name" value="Type I PLP-dependent aspartate aminotransferase-like (Major domain)"/>
    <property type="match status" value="1"/>
</dbReference>
<sequence>MTNFRSDNNAGLVPEALAALVEAAQGEAVAYGGDDVTLKAATRVAALFGAEARAAVFFVATGTAANTLAIAALTEPWQRVLCHRHSHYNEDESTAPERITLCRTTPIEPGADPTRLGPEDLLPHLVGRRGDVHEPAPGVLTLSNPTEFGTVYAPAELAALCRLAHEHGFRVHVDGARFSQAVAHIMRTHDLSEEAACRALTVDAGVDGLSFGGTKGGLALGEAVVLFVGRSPAAARAAERLPFLRKSTGHLLSKHRYVSGQFNRVLAHGAWVRHAAVAATMAERLAAGLRIRGLTPAFPRESNAVFVDLPPAVDRRLRNRGHAYYPFATPVGPRARLMCSFATTPADIDAFLADIPPP</sequence>
<dbReference type="AlphaFoldDB" id="A0A1I2C0S8"/>
<dbReference type="OrthoDB" id="9774495at2"/>
<evidence type="ECO:0000256" key="2">
    <source>
        <dbReference type="ARBA" id="ARBA00006966"/>
    </source>
</evidence>
<feature type="domain" description="Aromatic amino acid beta-eliminating lyase/threonine aldolase" evidence="4">
    <location>
        <begin position="3"/>
        <end position="308"/>
    </location>
</feature>
<comment type="similarity">
    <text evidence="2">Belongs to the threonine aldolase family.</text>
</comment>
<dbReference type="SUPFAM" id="SSF53383">
    <property type="entry name" value="PLP-dependent transferases"/>
    <property type="match status" value="1"/>
</dbReference>
<dbReference type="GO" id="GO:0006520">
    <property type="term" value="P:amino acid metabolic process"/>
    <property type="evidence" value="ECO:0007669"/>
    <property type="project" value="InterPro"/>
</dbReference>
<dbReference type="EMBL" id="FOMX01000016">
    <property type="protein sequence ID" value="SFE61981.1"/>
    <property type="molecule type" value="Genomic_DNA"/>
</dbReference>
<dbReference type="PANTHER" id="PTHR48097:SF5">
    <property type="entry name" value="LOW SPECIFICITY L-THREONINE ALDOLASE"/>
    <property type="match status" value="1"/>
</dbReference>
<dbReference type="Proteomes" id="UP000199400">
    <property type="component" value="Unassembled WGS sequence"/>
</dbReference>
<evidence type="ECO:0000256" key="1">
    <source>
        <dbReference type="ARBA" id="ARBA00001933"/>
    </source>
</evidence>
<dbReference type="InterPro" id="IPR001597">
    <property type="entry name" value="ArAA_b-elim_lyase/Thr_aldolase"/>
</dbReference>
<dbReference type="STRING" id="54.SAMN02745121_04897"/>
<evidence type="ECO:0000259" key="4">
    <source>
        <dbReference type="Pfam" id="PF01212"/>
    </source>
</evidence>
<dbReference type="Gene3D" id="3.90.1150.10">
    <property type="entry name" value="Aspartate Aminotransferase, domain 1"/>
    <property type="match status" value="1"/>
</dbReference>
<proteinExistence type="inferred from homology"/>
<reference evidence="6" key="1">
    <citation type="submission" date="2016-10" db="EMBL/GenBank/DDBJ databases">
        <authorList>
            <person name="Varghese N."/>
            <person name="Submissions S."/>
        </authorList>
    </citation>
    <scope>NUCLEOTIDE SEQUENCE [LARGE SCALE GENOMIC DNA]</scope>
    <source>
        <strain evidence="6">ATCC 25963</strain>
    </source>
</reference>
<evidence type="ECO:0000256" key="3">
    <source>
        <dbReference type="ARBA" id="ARBA00022898"/>
    </source>
</evidence>
<evidence type="ECO:0000313" key="5">
    <source>
        <dbReference type="EMBL" id="SFE61981.1"/>
    </source>
</evidence>
<protein>
    <submittedName>
        <fullName evidence="5">L-threonine aldolase</fullName>
    </submittedName>
</protein>
<dbReference type="RefSeq" id="WP_096329208.1">
    <property type="nucleotide sequence ID" value="NZ_FOMX01000016.1"/>
</dbReference>
<comment type="cofactor">
    <cofactor evidence="1">
        <name>pyridoxal 5'-phosphate</name>
        <dbReference type="ChEBI" id="CHEBI:597326"/>
    </cofactor>
</comment>
<keyword evidence="3" id="KW-0663">Pyridoxal phosphate</keyword>
<gene>
    <name evidence="5" type="ORF">SAMN02745121_04897</name>
</gene>
<dbReference type="InterPro" id="IPR015422">
    <property type="entry name" value="PyrdxlP-dep_Trfase_small"/>
</dbReference>
<dbReference type="InterPro" id="IPR015424">
    <property type="entry name" value="PyrdxlP-dep_Trfase"/>
</dbReference>
<name>A0A1I2C0S8_9BACT</name>
<accession>A0A1I2C0S8</accession>
<dbReference type="InterPro" id="IPR015421">
    <property type="entry name" value="PyrdxlP-dep_Trfase_major"/>
</dbReference>
<dbReference type="GO" id="GO:0016829">
    <property type="term" value="F:lyase activity"/>
    <property type="evidence" value="ECO:0007669"/>
    <property type="project" value="InterPro"/>
</dbReference>
<evidence type="ECO:0000313" key="6">
    <source>
        <dbReference type="Proteomes" id="UP000199400"/>
    </source>
</evidence>
<organism evidence="5 6">
    <name type="scientific">Nannocystis exedens</name>
    <dbReference type="NCBI Taxonomy" id="54"/>
    <lineage>
        <taxon>Bacteria</taxon>
        <taxon>Pseudomonadati</taxon>
        <taxon>Myxococcota</taxon>
        <taxon>Polyangia</taxon>
        <taxon>Nannocystales</taxon>
        <taxon>Nannocystaceae</taxon>
        <taxon>Nannocystis</taxon>
    </lineage>
</organism>
<dbReference type="Pfam" id="PF01212">
    <property type="entry name" value="Beta_elim_lyase"/>
    <property type="match status" value="1"/>
</dbReference>